<dbReference type="EMBL" id="JWZX01003334">
    <property type="protein sequence ID" value="KOO21798.1"/>
    <property type="molecule type" value="Genomic_DNA"/>
</dbReference>
<feature type="domain" description="PDZ" evidence="3">
    <location>
        <begin position="76"/>
        <end position="134"/>
    </location>
</feature>
<dbReference type="SUPFAM" id="SSF50156">
    <property type="entry name" value="PDZ domain-like"/>
    <property type="match status" value="1"/>
</dbReference>
<dbReference type="SMART" id="SM00228">
    <property type="entry name" value="PDZ"/>
    <property type="match status" value="1"/>
</dbReference>
<keyword evidence="2" id="KW-0472">Membrane</keyword>
<feature type="compositionally biased region" description="Low complexity" evidence="1">
    <location>
        <begin position="10"/>
        <end position="19"/>
    </location>
</feature>
<feature type="compositionally biased region" description="Low complexity" evidence="1">
    <location>
        <begin position="39"/>
        <end position="51"/>
    </location>
</feature>
<keyword evidence="2" id="KW-1133">Transmembrane helix</keyword>
<dbReference type="InterPro" id="IPR011992">
    <property type="entry name" value="EF-hand-dom_pair"/>
</dbReference>
<dbReference type="AlphaFoldDB" id="A0A0M0J6E0"/>
<keyword evidence="2" id="KW-0812">Transmembrane</keyword>
<name>A0A0M0J6E0_9EUKA</name>
<evidence type="ECO:0000313" key="4">
    <source>
        <dbReference type="EMBL" id="KOO21798.1"/>
    </source>
</evidence>
<dbReference type="SUPFAM" id="SSF47473">
    <property type="entry name" value="EF-hand"/>
    <property type="match status" value="1"/>
</dbReference>
<feature type="region of interest" description="Disordered" evidence="1">
    <location>
        <begin position="1"/>
        <end position="65"/>
    </location>
</feature>
<dbReference type="InterPro" id="IPR036034">
    <property type="entry name" value="PDZ_sf"/>
</dbReference>
<gene>
    <name evidence="4" type="ORF">Ctob_001106</name>
</gene>
<feature type="compositionally biased region" description="Pro residues" evidence="1">
    <location>
        <begin position="20"/>
        <end position="38"/>
    </location>
</feature>
<reference evidence="5" key="1">
    <citation type="journal article" date="2015" name="PLoS Genet.">
        <title>Genome Sequence and Transcriptome Analyses of Chrysochromulina tobin: Metabolic Tools for Enhanced Algal Fitness in the Prominent Order Prymnesiales (Haptophyceae).</title>
        <authorList>
            <person name="Hovde B.T."/>
            <person name="Deodato C.R."/>
            <person name="Hunsperger H.M."/>
            <person name="Ryken S.A."/>
            <person name="Yost W."/>
            <person name="Jha R.K."/>
            <person name="Patterson J."/>
            <person name="Monnat R.J. Jr."/>
            <person name="Barlow S.B."/>
            <person name="Starkenburg S.R."/>
            <person name="Cattolico R.A."/>
        </authorList>
    </citation>
    <scope>NUCLEOTIDE SEQUENCE</scope>
    <source>
        <strain evidence="5">CCMP291</strain>
    </source>
</reference>
<accession>A0A0M0J6E0</accession>
<proteinExistence type="predicted"/>
<evidence type="ECO:0000259" key="3">
    <source>
        <dbReference type="PROSITE" id="PS50106"/>
    </source>
</evidence>
<evidence type="ECO:0000256" key="1">
    <source>
        <dbReference type="SAM" id="MobiDB-lite"/>
    </source>
</evidence>
<evidence type="ECO:0000313" key="5">
    <source>
        <dbReference type="Proteomes" id="UP000037460"/>
    </source>
</evidence>
<organism evidence="4 5">
    <name type="scientific">Chrysochromulina tobinii</name>
    <dbReference type="NCBI Taxonomy" id="1460289"/>
    <lineage>
        <taxon>Eukaryota</taxon>
        <taxon>Haptista</taxon>
        <taxon>Haptophyta</taxon>
        <taxon>Prymnesiophyceae</taxon>
        <taxon>Prymnesiales</taxon>
        <taxon>Chrysochromulinaceae</taxon>
        <taxon>Chrysochromulina</taxon>
    </lineage>
</organism>
<dbReference type="OrthoDB" id="10029564at2759"/>
<feature type="transmembrane region" description="Helical" evidence="2">
    <location>
        <begin position="164"/>
        <end position="185"/>
    </location>
</feature>
<evidence type="ECO:0000256" key="2">
    <source>
        <dbReference type="SAM" id="Phobius"/>
    </source>
</evidence>
<comment type="caution">
    <text evidence="4">The sequence shown here is derived from an EMBL/GenBank/DDBJ whole genome shotgun (WGS) entry which is preliminary data.</text>
</comment>
<dbReference type="InterPro" id="IPR001478">
    <property type="entry name" value="PDZ"/>
</dbReference>
<dbReference type="PROSITE" id="PS50106">
    <property type="entry name" value="PDZ"/>
    <property type="match status" value="1"/>
</dbReference>
<dbReference type="Proteomes" id="UP000037460">
    <property type="component" value="Unassembled WGS sequence"/>
</dbReference>
<keyword evidence="5" id="KW-1185">Reference proteome</keyword>
<dbReference type="Gene3D" id="2.30.42.10">
    <property type="match status" value="1"/>
</dbReference>
<protein>
    <recommendedName>
        <fullName evidence="3">PDZ domain-containing protein</fullName>
    </recommendedName>
</protein>
<sequence>MMDLATEDIAPAPASAPALGPAPVPAPEPVPEPAPAPSPATSEAPVTAPATSEETAEPVAAKSATESSTAVPLIVTLTIEKEAAEKRLGLIMTGTSTPRICSFHPGSLGEKEGILIGDEILTINGEKPAGHAEAGQKILSSATLVIEIRRACAASPPKPPMEPWLVILISFTTPFLLLALGFAWYKKCDSSMRDHDQERGTIEKVMRKFTASPYHWPYEPLVEEEIPIPPRVLQTYRKFSHNRGLISLMELRDALRWLDVAVDNERADAVISELSDSERGHLDVDLREFAKLREHSSVGA</sequence>